<dbReference type="WBParaSite" id="SMUV_0000335401-mRNA-1">
    <property type="protein sequence ID" value="SMUV_0000335401-mRNA-1"/>
    <property type="gene ID" value="SMUV_0000335401"/>
</dbReference>
<dbReference type="Pfam" id="PF03215">
    <property type="entry name" value="Rad17"/>
    <property type="match status" value="1"/>
</dbReference>
<proteinExistence type="inferred from homology"/>
<evidence type="ECO:0000256" key="3">
    <source>
        <dbReference type="ARBA" id="ARBA00022741"/>
    </source>
</evidence>
<organism evidence="8 9">
    <name type="scientific">Syphacia muris</name>
    <dbReference type="NCBI Taxonomy" id="451379"/>
    <lineage>
        <taxon>Eukaryota</taxon>
        <taxon>Metazoa</taxon>
        <taxon>Ecdysozoa</taxon>
        <taxon>Nematoda</taxon>
        <taxon>Chromadorea</taxon>
        <taxon>Rhabditida</taxon>
        <taxon>Spirurina</taxon>
        <taxon>Oxyuridomorpha</taxon>
        <taxon>Oxyuroidea</taxon>
        <taxon>Oxyuridae</taxon>
        <taxon>Syphacia</taxon>
    </lineage>
</organism>
<dbReference type="Gene3D" id="3.40.50.300">
    <property type="entry name" value="P-loop containing nucleotide triphosphate hydrolases"/>
    <property type="match status" value="1"/>
</dbReference>
<name>A0A0N5AGB4_9BILA</name>
<dbReference type="GO" id="GO:0033314">
    <property type="term" value="P:mitotic DNA replication checkpoint signaling"/>
    <property type="evidence" value="ECO:0007669"/>
    <property type="project" value="TreeGrafter"/>
</dbReference>
<evidence type="ECO:0000256" key="5">
    <source>
        <dbReference type="ARBA" id="ARBA00022840"/>
    </source>
</evidence>
<dbReference type="InterPro" id="IPR004582">
    <property type="entry name" value="Checkpoint_prot_Rad17_Rad24"/>
</dbReference>
<keyword evidence="3" id="KW-0547">Nucleotide-binding</keyword>
<keyword evidence="6" id="KW-0539">Nucleus</keyword>
<dbReference type="STRING" id="451379.A0A0N5AGB4"/>
<dbReference type="GO" id="GO:0000077">
    <property type="term" value="P:DNA damage checkpoint signaling"/>
    <property type="evidence" value="ECO:0007669"/>
    <property type="project" value="TreeGrafter"/>
</dbReference>
<evidence type="ECO:0000256" key="4">
    <source>
        <dbReference type="ARBA" id="ARBA00022763"/>
    </source>
</evidence>
<dbReference type="GO" id="GO:0005634">
    <property type="term" value="C:nucleus"/>
    <property type="evidence" value="ECO:0007669"/>
    <property type="project" value="UniProtKB-SubCell"/>
</dbReference>
<evidence type="ECO:0000256" key="7">
    <source>
        <dbReference type="ARBA" id="ARBA00023306"/>
    </source>
</evidence>
<evidence type="ECO:0000256" key="2">
    <source>
        <dbReference type="ARBA" id="ARBA00006168"/>
    </source>
</evidence>
<dbReference type="GO" id="GO:0003682">
    <property type="term" value="F:chromatin binding"/>
    <property type="evidence" value="ECO:0007669"/>
    <property type="project" value="TreeGrafter"/>
</dbReference>
<evidence type="ECO:0000313" key="8">
    <source>
        <dbReference type="Proteomes" id="UP000046393"/>
    </source>
</evidence>
<evidence type="ECO:0000256" key="1">
    <source>
        <dbReference type="ARBA" id="ARBA00004123"/>
    </source>
</evidence>
<comment type="subcellular location">
    <subcellularLocation>
        <location evidence="1">Nucleus</location>
    </subcellularLocation>
</comment>
<sequence>MHNKVKSSSQQQWFSSTFEEEKRTSNNYGLRHCRSDSIYERERLYSTPLEKTVIETVDLLSDSDDDILVLTQPKFSNSSNNSFKKGCRKNDANIEIMKKFKKQRISAEDKPNKKNFVSIIQEFRPSCIEQLAVHSKKIEEVRRWLTDHQDLRRRHKLLLLLGPCGTGKTATIRVLCNVLRLKLTEWESPNRFTVLDVNGEDTIQEISQVQVFEEFLKKANMGTLEKRHAQRLILIEQIPNVFYREPNKLHDLLRHYTLLSSCIFVFIMSVVDSSWYLNPKRIFPSSIISELHMDVISFNSTALTLLQKAVRYVLGAVNVKASLSQIKRIAESGNGDIRVTLSNLELCLNDDGKLVDIALSSSSSQTDTFHCIGKLLYAKRVESNNFDWNAREDLLSSLLLSNNCKRPFPLRDDVTEVINKSGLNGEKLALFIHEHEIEFCGAVESIAKVFDKISLMDSIFNSWNVRTSLIMPGYEAQVSARAVTFYNYGCNSQMKRLYCFHKAKWDSIKVRCEALQKDAYAAFPKTSSRTLFSLTLPLISVIGPEELDSQQWQVVTKIYSNSRFGQCNVNYNGQRHTDNKDVESIDNEEFDIEEIED</sequence>
<dbReference type="AlphaFoldDB" id="A0A0N5AGB4"/>
<keyword evidence="5" id="KW-0067">ATP-binding</keyword>
<keyword evidence="4" id="KW-0227">DNA damage</keyword>
<dbReference type="PANTHER" id="PTHR12172:SF0">
    <property type="entry name" value="CELL CYCLE CHECKPOINT PROTEIN RAD17"/>
    <property type="match status" value="1"/>
</dbReference>
<dbReference type="GO" id="GO:0003689">
    <property type="term" value="F:DNA clamp loader activity"/>
    <property type="evidence" value="ECO:0007669"/>
    <property type="project" value="TreeGrafter"/>
</dbReference>
<protein>
    <submittedName>
        <fullName evidence="9">Cell cycle checkpoint protein RAD17</fullName>
    </submittedName>
</protein>
<keyword evidence="7" id="KW-0131">Cell cycle</keyword>
<evidence type="ECO:0000256" key="6">
    <source>
        <dbReference type="ARBA" id="ARBA00023242"/>
    </source>
</evidence>
<dbReference type="SUPFAM" id="SSF52540">
    <property type="entry name" value="P-loop containing nucleoside triphosphate hydrolases"/>
    <property type="match status" value="1"/>
</dbReference>
<accession>A0A0N5AGB4</accession>
<dbReference type="InterPro" id="IPR027417">
    <property type="entry name" value="P-loop_NTPase"/>
</dbReference>
<evidence type="ECO:0000313" key="9">
    <source>
        <dbReference type="WBParaSite" id="SMUV_0000335401-mRNA-1"/>
    </source>
</evidence>
<dbReference type="GO" id="GO:0005524">
    <property type="term" value="F:ATP binding"/>
    <property type="evidence" value="ECO:0007669"/>
    <property type="project" value="UniProtKB-KW"/>
</dbReference>
<dbReference type="Proteomes" id="UP000046393">
    <property type="component" value="Unplaced"/>
</dbReference>
<keyword evidence="8" id="KW-1185">Reference proteome</keyword>
<dbReference type="GO" id="GO:0006281">
    <property type="term" value="P:DNA repair"/>
    <property type="evidence" value="ECO:0007669"/>
    <property type="project" value="InterPro"/>
</dbReference>
<dbReference type="PANTHER" id="PTHR12172">
    <property type="entry name" value="CELL CYCLE CHECKPOINT PROTEIN RAD17"/>
    <property type="match status" value="1"/>
</dbReference>
<comment type="similarity">
    <text evidence="2">Belongs to the rad17/RAD24 family.</text>
</comment>
<reference evidence="9" key="1">
    <citation type="submission" date="2017-02" db="UniProtKB">
        <authorList>
            <consortium name="WormBaseParasite"/>
        </authorList>
    </citation>
    <scope>IDENTIFICATION</scope>
</reference>